<evidence type="ECO:0000313" key="3">
    <source>
        <dbReference type="Proteomes" id="UP001234216"/>
    </source>
</evidence>
<gene>
    <name evidence="2" type="ORF">QFZ22_002624</name>
</gene>
<name>A0AAW8FA21_9ACTN</name>
<sequence>MGWVTSRASALAEMVYMEVVRVVVRDRDGDRSGARASNTRPGHGRRGAPNTGSTAAGREPSLPAGALVK</sequence>
<dbReference type="EMBL" id="JAUSZV010000005">
    <property type="protein sequence ID" value="MDQ0906639.1"/>
    <property type="molecule type" value="Genomic_DNA"/>
</dbReference>
<evidence type="ECO:0000256" key="1">
    <source>
        <dbReference type="SAM" id="MobiDB-lite"/>
    </source>
</evidence>
<reference evidence="2" key="1">
    <citation type="submission" date="2023-07" db="EMBL/GenBank/DDBJ databases">
        <title>Comparative genomics of wheat-associated soil bacteria to identify genetic determinants of phenazine resistance.</title>
        <authorList>
            <person name="Mouncey N."/>
        </authorList>
    </citation>
    <scope>NUCLEOTIDE SEQUENCE</scope>
    <source>
        <strain evidence="2">V4I22</strain>
    </source>
</reference>
<organism evidence="2 3">
    <name type="scientific">Streptomyces canus</name>
    <dbReference type="NCBI Taxonomy" id="58343"/>
    <lineage>
        <taxon>Bacteria</taxon>
        <taxon>Bacillati</taxon>
        <taxon>Actinomycetota</taxon>
        <taxon>Actinomycetes</taxon>
        <taxon>Kitasatosporales</taxon>
        <taxon>Streptomycetaceae</taxon>
        <taxon>Streptomyces</taxon>
        <taxon>Streptomyces aurantiacus group</taxon>
    </lineage>
</organism>
<accession>A0AAW8FA21</accession>
<evidence type="ECO:0000313" key="2">
    <source>
        <dbReference type="EMBL" id="MDQ0906639.1"/>
    </source>
</evidence>
<feature type="region of interest" description="Disordered" evidence="1">
    <location>
        <begin position="26"/>
        <end position="69"/>
    </location>
</feature>
<proteinExistence type="predicted"/>
<dbReference type="Proteomes" id="UP001234216">
    <property type="component" value="Unassembled WGS sequence"/>
</dbReference>
<comment type="caution">
    <text evidence="2">The sequence shown here is derived from an EMBL/GenBank/DDBJ whole genome shotgun (WGS) entry which is preliminary data.</text>
</comment>
<protein>
    <submittedName>
        <fullName evidence="2">Uncharacterized protein</fullName>
    </submittedName>
</protein>
<dbReference type="AlphaFoldDB" id="A0AAW8FA21"/>